<organism evidence="4 5">
    <name type="scientific">Paragonimus heterotremus</name>
    <dbReference type="NCBI Taxonomy" id="100268"/>
    <lineage>
        <taxon>Eukaryota</taxon>
        <taxon>Metazoa</taxon>
        <taxon>Spiralia</taxon>
        <taxon>Lophotrochozoa</taxon>
        <taxon>Platyhelminthes</taxon>
        <taxon>Trematoda</taxon>
        <taxon>Digenea</taxon>
        <taxon>Plagiorchiida</taxon>
        <taxon>Troglotremata</taxon>
        <taxon>Troglotrematidae</taxon>
        <taxon>Paragonimus</taxon>
    </lineage>
</organism>
<feature type="region of interest" description="Disordered" evidence="1">
    <location>
        <begin position="184"/>
        <end position="238"/>
    </location>
</feature>
<feature type="region of interest" description="Disordered" evidence="1">
    <location>
        <begin position="534"/>
        <end position="573"/>
    </location>
</feature>
<evidence type="ECO:0000256" key="2">
    <source>
        <dbReference type="SAM" id="Phobius"/>
    </source>
</evidence>
<dbReference type="Proteomes" id="UP000748531">
    <property type="component" value="Unassembled WGS sequence"/>
</dbReference>
<keyword evidence="2" id="KW-1133">Transmembrane helix</keyword>
<dbReference type="OrthoDB" id="6250448at2759"/>
<reference evidence="4" key="1">
    <citation type="submission" date="2019-05" db="EMBL/GenBank/DDBJ databases">
        <title>Annotation for the trematode Paragonimus heterotremus.</title>
        <authorList>
            <person name="Choi Y.-J."/>
        </authorList>
    </citation>
    <scope>NUCLEOTIDE SEQUENCE</scope>
    <source>
        <strain evidence="4">LC</strain>
    </source>
</reference>
<keyword evidence="2" id="KW-0812">Transmembrane</keyword>
<evidence type="ECO:0000313" key="5">
    <source>
        <dbReference type="Proteomes" id="UP000748531"/>
    </source>
</evidence>
<keyword evidence="3" id="KW-0732">Signal</keyword>
<dbReference type="EMBL" id="LUCH01000005">
    <property type="protein sequence ID" value="KAF5406449.1"/>
    <property type="molecule type" value="Genomic_DNA"/>
</dbReference>
<feature type="transmembrane region" description="Helical" evidence="2">
    <location>
        <begin position="259"/>
        <end position="285"/>
    </location>
</feature>
<gene>
    <name evidence="4" type="ORF">PHET_00020</name>
</gene>
<accession>A0A8J4WMG0</accession>
<proteinExistence type="predicted"/>
<evidence type="ECO:0000256" key="1">
    <source>
        <dbReference type="SAM" id="MobiDB-lite"/>
    </source>
</evidence>
<feature type="region of interest" description="Disordered" evidence="1">
    <location>
        <begin position="651"/>
        <end position="671"/>
    </location>
</feature>
<feature type="region of interest" description="Disordered" evidence="1">
    <location>
        <begin position="446"/>
        <end position="470"/>
    </location>
</feature>
<evidence type="ECO:0000313" key="4">
    <source>
        <dbReference type="EMBL" id="KAF5406449.1"/>
    </source>
</evidence>
<protein>
    <recommendedName>
        <fullName evidence="6">Ephrin RBD domain-containing protein</fullName>
    </recommendedName>
</protein>
<feature type="chain" id="PRO_5035268510" description="Ephrin RBD domain-containing protein" evidence="3">
    <location>
        <begin position="23"/>
        <end position="755"/>
    </location>
</feature>
<dbReference type="AlphaFoldDB" id="A0A8J4WMG0"/>
<sequence>MAFLRQPFTSLVFLMGLTLTVSSNSSYTQQLLLRPIRDIAWNDQPALYAPAGLTAEGEIRSPILLELRRDLIPANGPGGLYGVCTRVYRILYGTRLQPMEECRLHHNSRQSILGDITEFYHTLVESGRFNQTLEFPLADRFRRFSFRASFMYFSSKGNEPAVMIETDKQYNHVLCVEYIRCPEQTTTSPSPPPPLPTLGLQPSPTPPLSQSEEDTKFSKEMKKHRIANHGGQEDGKQHSLSEESAFWISLPAGTDPMSWFLATVSLSCACLILLIVLLITWLYICRLRRLHARRRCRGTCRYGCRCPDEVIRQTVNNAAVCGPLDTQNTHLLHSPMSPHGNGSIRSGSGFGAALFSGGTMTSSRWGGSNGGHKLGSPIYVSMGNAQDKAVLLSANATPTCMLQSPGNITMDTTNISNWHQANGQRSSSQVNRRRLSQDAICRSISEGSSVSGHPIANNNNSSTNGPKFMSTSQALSNHAAYGTSCIGSTAGQPTVLISNVNTSQPMDSSRNGPIYYPTPFMGYTFSDGVRAGGANPTVISQSPTRLGGRKQPDRSYYNPSGSTGPVTEEDEGIEQHTNSFFQSAVDKLPGSPDPVETCTTFNSYGHDSMHQTSPYPMRGSEGDLVNITPPSGFYDPNGSAVDSGMVTGSLASSGARSTNHQITSGGSNNFGTRPSFTSPLYPILGSPVSQNEWSNVPPMTSNAEMVGVVDMEGISRVPVNMSESAMFRPCDIARGYASPKQTVSSRIYAASERML</sequence>
<evidence type="ECO:0008006" key="6">
    <source>
        <dbReference type="Google" id="ProtNLM"/>
    </source>
</evidence>
<comment type="caution">
    <text evidence="4">The sequence shown here is derived from an EMBL/GenBank/DDBJ whole genome shotgun (WGS) entry which is preliminary data.</text>
</comment>
<feature type="signal peptide" evidence="3">
    <location>
        <begin position="1"/>
        <end position="22"/>
    </location>
</feature>
<keyword evidence="5" id="KW-1185">Reference proteome</keyword>
<keyword evidence="2" id="KW-0472">Membrane</keyword>
<evidence type="ECO:0000256" key="3">
    <source>
        <dbReference type="SAM" id="SignalP"/>
    </source>
</evidence>
<name>A0A8J4WMG0_9TREM</name>